<accession>A0A5G2R848</accession>
<evidence type="ECO:0000313" key="3">
    <source>
        <dbReference type="Ensembl" id="ENSSSCP00000073448.1"/>
    </source>
</evidence>
<reference evidence="4" key="1">
    <citation type="submission" date="2009-11" db="EMBL/GenBank/DDBJ databases">
        <authorList>
            <consortium name="Porcine genome sequencing project"/>
        </authorList>
    </citation>
    <scope>NUCLEOTIDE SEQUENCE [LARGE SCALE GENOMIC DNA]</scope>
    <source>
        <strain evidence="4">Duroc</strain>
    </source>
</reference>
<evidence type="ECO:0000256" key="2">
    <source>
        <dbReference type="SAM" id="MobiDB-lite"/>
    </source>
</evidence>
<keyword evidence="1" id="KW-0053">Apoptosis</keyword>
<dbReference type="GO" id="GO:0042981">
    <property type="term" value="P:regulation of apoptotic process"/>
    <property type="evidence" value="ECO:0007669"/>
    <property type="project" value="InterPro"/>
</dbReference>
<dbReference type="PROSITE" id="PS50168">
    <property type="entry name" value="DED"/>
    <property type="match status" value="2"/>
</dbReference>
<dbReference type="PANTHER" id="PTHR48169">
    <property type="entry name" value="DED DOMAIN-CONTAINING PROTEIN"/>
    <property type="match status" value="1"/>
</dbReference>
<dbReference type="CDD" id="cd08814">
    <property type="entry name" value="DED_Caspase_10_r2"/>
    <property type="match status" value="1"/>
</dbReference>
<dbReference type="AlphaFoldDB" id="A0A8D1NVZ2"/>
<dbReference type="FunFam" id="1.10.533.10:FF:000070">
    <property type="entry name" value="Caspase 10"/>
    <property type="match status" value="1"/>
</dbReference>
<dbReference type="Proteomes" id="UP000008227">
    <property type="component" value="Chromosome 15"/>
</dbReference>
<reference evidence="3" key="4">
    <citation type="submission" date="2025-09" db="UniProtKB">
        <authorList>
            <consortium name="Ensembl"/>
        </authorList>
    </citation>
    <scope>IDENTIFICATION</scope>
</reference>
<dbReference type="InterPro" id="IPR035701">
    <property type="entry name" value="CASP10_DED2"/>
</dbReference>
<protein>
    <submittedName>
        <fullName evidence="3">Caspase 10</fullName>
    </submittedName>
</protein>
<reference evidence="3" key="2">
    <citation type="journal article" date="2020" name="Gigascience">
        <title>An improved pig reference genome sequence to enable pig genetics and genomics research.</title>
        <authorList>
            <person name="Warr A."/>
            <person name="Affara N."/>
            <person name="Aken B."/>
            <person name="Beiki H."/>
            <person name="Bickhart D.M."/>
            <person name="Billis K."/>
            <person name="Chow W."/>
            <person name="Eory L."/>
            <person name="Finlayson H.A."/>
            <person name="Flicek P."/>
            <person name="Giron C.G."/>
            <person name="Griffin D.K."/>
            <person name="Hall R."/>
            <person name="Hannum G."/>
            <person name="Hourlier T."/>
            <person name="Howe K."/>
            <person name="Hume D.A."/>
            <person name="Izuogu O."/>
            <person name="Kim K."/>
            <person name="Koren S."/>
            <person name="Liu H."/>
            <person name="Manchanda N."/>
            <person name="Martin F.J."/>
            <person name="Nonneman D.J."/>
            <person name="O'Connor R.E."/>
            <person name="Phillippy A.M."/>
            <person name="Rohrer G.A."/>
            <person name="Rosen B.D."/>
            <person name="Rund L.A."/>
            <person name="Sargent C.A."/>
            <person name="Schook L.B."/>
            <person name="Schroeder S.G."/>
            <person name="Schwartz A.S."/>
            <person name="Skinner B.M."/>
            <person name="Talbot R."/>
            <person name="Tseng E."/>
            <person name="Tuggle C.K."/>
            <person name="Watson M."/>
            <person name="Smith T.P.L."/>
            <person name="Archibald A.L."/>
        </authorList>
    </citation>
    <scope>NUCLEOTIDE SEQUENCE [LARGE SCALE GENOMIC DNA]</scope>
    <source>
        <strain evidence="3">Duroc</strain>
    </source>
</reference>
<evidence type="ECO:0000313" key="4">
    <source>
        <dbReference type="Proteomes" id="UP000008227"/>
    </source>
</evidence>
<feature type="region of interest" description="Disordered" evidence="2">
    <location>
        <begin position="188"/>
        <end position="250"/>
    </location>
</feature>
<organism evidence="3 4">
    <name type="scientific">Sus scrofa</name>
    <name type="common">Pig</name>
    <dbReference type="NCBI Taxonomy" id="9823"/>
    <lineage>
        <taxon>Eukaryota</taxon>
        <taxon>Metazoa</taxon>
        <taxon>Chordata</taxon>
        <taxon>Craniata</taxon>
        <taxon>Vertebrata</taxon>
        <taxon>Euteleostomi</taxon>
        <taxon>Mammalia</taxon>
        <taxon>Eutheria</taxon>
        <taxon>Laurasiatheria</taxon>
        <taxon>Artiodactyla</taxon>
        <taxon>Suina</taxon>
        <taxon>Suidae</taxon>
        <taxon>Sus</taxon>
    </lineage>
</organism>
<dbReference type="Ensembl" id="ENSSSCT00000086180.1">
    <property type="protein sequence ID" value="ENSSSCP00000073448.1"/>
    <property type="gene ID" value="ENSSSCG00000026940.3"/>
</dbReference>
<dbReference type="Pfam" id="PF01335">
    <property type="entry name" value="DED"/>
    <property type="match status" value="2"/>
</dbReference>
<reference evidence="3" key="3">
    <citation type="submission" date="2025-08" db="UniProtKB">
        <authorList>
            <consortium name="Ensembl"/>
        </authorList>
    </citation>
    <scope>IDENTIFICATION</scope>
</reference>
<accession>A0A8D1NVZ2</accession>
<sequence length="271" mass="30938">MTAQGQSLSSDDYCQMDFRGKLLIIDSNLGDQDVERLKFLCRDHISSRSLERSNSAVDIFDQLMTEELLSEEDTFFLAELLYTIKQNSLLRHLHYTKEQVACLLPTRRKVSLFRNLLYELSEDISSENLKGMTFLLRESIPRVQMTSLSLLSYLEKQDQIDEDNLTLLEDVCKKIAPNLMRKIEKYKREKASQVVTPPSAEETESLPQGKEELFSPSDIKISLELQEGSQQDEHAGSNGDSCVQDGPESQGVLCCCQQPQIHLDVRKTRNP</sequence>
<dbReference type="SUPFAM" id="SSF47986">
    <property type="entry name" value="DEATH domain"/>
    <property type="match status" value="2"/>
</dbReference>
<dbReference type="GO" id="GO:0006915">
    <property type="term" value="P:apoptotic process"/>
    <property type="evidence" value="ECO:0007669"/>
    <property type="project" value="UniProtKB-KW"/>
</dbReference>
<dbReference type="Gene3D" id="1.10.533.10">
    <property type="entry name" value="Death Domain, Fas"/>
    <property type="match status" value="2"/>
</dbReference>
<keyword evidence="4" id="KW-1185">Reference proteome</keyword>
<dbReference type="PANTHER" id="PTHR48169:SF7">
    <property type="entry name" value="CASPASE 10"/>
    <property type="match status" value="1"/>
</dbReference>
<proteinExistence type="predicted"/>
<dbReference type="InterPro" id="IPR001875">
    <property type="entry name" value="DED_dom"/>
</dbReference>
<dbReference type="FunFam" id="1.10.533.10:FF:000038">
    <property type="entry name" value="Caspase 10"/>
    <property type="match status" value="1"/>
</dbReference>
<gene>
    <name evidence="3" type="primary">CASP10</name>
</gene>
<dbReference type="GeneTree" id="ENSGT00940000160994"/>
<dbReference type="SMART" id="SM00031">
    <property type="entry name" value="DED"/>
    <property type="match status" value="2"/>
</dbReference>
<evidence type="ECO:0000256" key="1">
    <source>
        <dbReference type="ARBA" id="ARBA00022703"/>
    </source>
</evidence>
<name>A0A8D1NVZ2_PIG</name>
<dbReference type="InterPro" id="IPR011029">
    <property type="entry name" value="DEATH-like_dom_sf"/>
</dbReference>